<keyword evidence="6" id="KW-0067">ATP-binding</keyword>
<feature type="region of interest" description="Disordered" evidence="7">
    <location>
        <begin position="464"/>
        <end position="491"/>
    </location>
</feature>
<comment type="similarity">
    <text evidence="1">Belongs to the PI3/PI4-kinase family. Type II PI4K subfamily.</text>
</comment>
<dbReference type="Pfam" id="PF00454">
    <property type="entry name" value="PI3_PI4_kinase"/>
    <property type="match status" value="1"/>
</dbReference>
<sequence length="562" mass="61414">MAIVINNHHGLKPFPRPKRCKLPSFTQADFARSAKQAASASNFHRSLSTPCLSLASNNVGDAPNTSPRIEIVGGFGASGVRGLVVEVAMAIVSGVHPVLVPSGLGGAYYLSSRNGDNIAVVKPVDEEPLALNNPKGYVGRVLGQPGLKHSVRVGENGVREVAAYLIDHGGFAGVPPTALVKISNVAFNVNHHSTATLPMSKIASIQRFVDHDFDAGDLGMSGFSVSSVHRIGILDIRLLNLDRHAGNILVKKKNKHDSTGGDFVSERYAIGDVELVPIDHGLCLPEQLDDPYFEWLHWPQAAAPFSESEAEYICQLDPLKDAELLRSELPSLRESSIRVLVLCTIFLKRAAAAGLRLAEIGNMMTREHYGTEQSPSLLETLCYKAKVAMNNKLFDNDNDEGADEGNILQFDIDCNQSCGDVVVCPLSQRKPSKVSMLRKVPMKYPSLPSTSALVQELLVSLHEEDDNDHGNYESNCDNDNDNAGDDEDVISSNDQKVAGGLIRSISFYDTKAEHESEGMCFGEMSEEGWVLFLEHFEKLLPKVFEVRKSIRMKQRFGTSCKF</sequence>
<dbReference type="AlphaFoldDB" id="A0AAP0KPZ1"/>
<proteinExistence type="inferred from homology"/>
<keyword evidence="5" id="KW-0418">Kinase</keyword>
<dbReference type="EMBL" id="JBBNAG010000002">
    <property type="protein sequence ID" value="KAK9156576.1"/>
    <property type="molecule type" value="Genomic_DNA"/>
</dbReference>
<dbReference type="EC" id="2.7.1.67" evidence="2"/>
<feature type="domain" description="PI3K/PI4K catalytic" evidence="8">
    <location>
        <begin position="94"/>
        <end position="398"/>
    </location>
</feature>
<comment type="caution">
    <text evidence="9">The sequence shown here is derived from an EMBL/GenBank/DDBJ whole genome shotgun (WGS) entry which is preliminary data.</text>
</comment>
<keyword evidence="10" id="KW-1185">Reference proteome</keyword>
<evidence type="ECO:0000256" key="6">
    <source>
        <dbReference type="ARBA" id="ARBA00022840"/>
    </source>
</evidence>
<keyword evidence="3" id="KW-0808">Transferase</keyword>
<evidence type="ECO:0000256" key="4">
    <source>
        <dbReference type="ARBA" id="ARBA00022741"/>
    </source>
</evidence>
<evidence type="ECO:0000259" key="8">
    <source>
        <dbReference type="PROSITE" id="PS50290"/>
    </source>
</evidence>
<dbReference type="InterPro" id="IPR044571">
    <property type="entry name" value="P4KG1-8"/>
</dbReference>
<dbReference type="PANTHER" id="PTHR45800">
    <property type="entry name" value="PHOSPHATIDYLINOSITOL 4-KINASE GAMMA"/>
    <property type="match status" value="1"/>
</dbReference>
<dbReference type="PROSITE" id="PS50290">
    <property type="entry name" value="PI3_4_KINASE_3"/>
    <property type="match status" value="1"/>
</dbReference>
<dbReference type="Proteomes" id="UP001419268">
    <property type="component" value="Unassembled WGS sequence"/>
</dbReference>
<dbReference type="GO" id="GO:0005524">
    <property type="term" value="F:ATP binding"/>
    <property type="evidence" value="ECO:0007669"/>
    <property type="project" value="UniProtKB-KW"/>
</dbReference>
<organism evidence="9 10">
    <name type="scientific">Stephania cephalantha</name>
    <dbReference type="NCBI Taxonomy" id="152367"/>
    <lineage>
        <taxon>Eukaryota</taxon>
        <taxon>Viridiplantae</taxon>
        <taxon>Streptophyta</taxon>
        <taxon>Embryophyta</taxon>
        <taxon>Tracheophyta</taxon>
        <taxon>Spermatophyta</taxon>
        <taxon>Magnoliopsida</taxon>
        <taxon>Ranunculales</taxon>
        <taxon>Menispermaceae</taxon>
        <taxon>Menispermoideae</taxon>
        <taxon>Cissampelideae</taxon>
        <taxon>Stephania</taxon>
    </lineage>
</organism>
<name>A0AAP0KPZ1_9MAGN</name>
<keyword evidence="4" id="KW-0547">Nucleotide-binding</keyword>
<evidence type="ECO:0000313" key="10">
    <source>
        <dbReference type="Proteomes" id="UP001419268"/>
    </source>
</evidence>
<evidence type="ECO:0000256" key="5">
    <source>
        <dbReference type="ARBA" id="ARBA00022777"/>
    </source>
</evidence>
<evidence type="ECO:0000256" key="7">
    <source>
        <dbReference type="SAM" id="MobiDB-lite"/>
    </source>
</evidence>
<evidence type="ECO:0000313" key="9">
    <source>
        <dbReference type="EMBL" id="KAK9156576.1"/>
    </source>
</evidence>
<dbReference type="InterPro" id="IPR000403">
    <property type="entry name" value="PI3/4_kinase_cat_dom"/>
</dbReference>
<feature type="compositionally biased region" description="Acidic residues" evidence="7">
    <location>
        <begin position="476"/>
        <end position="489"/>
    </location>
</feature>
<gene>
    <name evidence="9" type="ORF">Scep_003150</name>
</gene>
<protein>
    <recommendedName>
        <fullName evidence="2">1-phosphatidylinositol 4-kinase</fullName>
        <ecNumber evidence="2">2.7.1.67</ecNumber>
    </recommendedName>
</protein>
<evidence type="ECO:0000256" key="1">
    <source>
        <dbReference type="ARBA" id="ARBA00008941"/>
    </source>
</evidence>
<reference evidence="9 10" key="1">
    <citation type="submission" date="2024-01" db="EMBL/GenBank/DDBJ databases">
        <title>Genome assemblies of Stephania.</title>
        <authorList>
            <person name="Yang L."/>
        </authorList>
    </citation>
    <scope>NUCLEOTIDE SEQUENCE [LARGE SCALE GENOMIC DNA]</scope>
    <source>
        <strain evidence="9">JXDWG</strain>
        <tissue evidence="9">Leaf</tissue>
    </source>
</reference>
<accession>A0AAP0KPZ1</accession>
<dbReference type="PANTHER" id="PTHR45800:SF21">
    <property type="entry name" value="PHOSPHATIDYLINOSITOL 4-KINASE GAMMA 8"/>
    <property type="match status" value="1"/>
</dbReference>
<evidence type="ECO:0000256" key="3">
    <source>
        <dbReference type="ARBA" id="ARBA00022679"/>
    </source>
</evidence>
<dbReference type="GO" id="GO:0004430">
    <property type="term" value="F:1-phosphatidylinositol 4-kinase activity"/>
    <property type="evidence" value="ECO:0007669"/>
    <property type="project" value="UniProtKB-EC"/>
</dbReference>
<evidence type="ECO:0000256" key="2">
    <source>
        <dbReference type="ARBA" id="ARBA00012169"/>
    </source>
</evidence>